<sequence>MLSDDSRLVFYVDAPGENPHMALLCKSSLSTHLDGIEPLTRPNLGAVSRLQITKDSYDLTDFVKRSPFIDYASISWQAHLIDGKISLEFENIMRRLQKLLTYDLTILCRAAGRIEEVAIAGLEDLVIDVVWAAFHPRLPLLVLTCITCRKSDVGAIAKAGKVIEIDLEALKSVQIIFPKRGLFISKEAQLSPCGSFCFLINGFQGVSILDSIFLAKKQAKMHAPAVCGYGTSYNGRFYEVGWLGRTTMVNLYQAIERPNKRGLRDSINMHRLPKHIIAVAITAFPIHVALATVHLQAGETGDDLVRLYLYLPYLLQKGPPVIKNLRVTLNQFRTKLEKAARAADADINELFHERLGETSEAESSGMDSEGAAVFADEDESGWFGL</sequence>
<dbReference type="Proteomes" id="UP000578531">
    <property type="component" value="Unassembled WGS sequence"/>
</dbReference>
<reference evidence="1 2" key="1">
    <citation type="journal article" date="2020" name="Genomics">
        <title>Complete, high-quality genomes from long-read metagenomic sequencing of two wolf lichen thalli reveals enigmatic genome architecture.</title>
        <authorList>
            <person name="McKenzie S.K."/>
            <person name="Walston R.F."/>
            <person name="Allen J.L."/>
        </authorList>
    </citation>
    <scope>NUCLEOTIDE SEQUENCE [LARGE SCALE GENOMIC DNA]</scope>
    <source>
        <strain evidence="1">WasteWater2</strain>
    </source>
</reference>
<accession>A0A8H6G0G3</accession>
<evidence type="ECO:0000313" key="2">
    <source>
        <dbReference type="Proteomes" id="UP000578531"/>
    </source>
</evidence>
<dbReference type="AlphaFoldDB" id="A0A8H6G0G3"/>
<dbReference type="GeneID" id="59285192"/>
<organism evidence="1 2">
    <name type="scientific">Letharia columbiana</name>
    <dbReference type="NCBI Taxonomy" id="112416"/>
    <lineage>
        <taxon>Eukaryota</taxon>
        <taxon>Fungi</taxon>
        <taxon>Dikarya</taxon>
        <taxon>Ascomycota</taxon>
        <taxon>Pezizomycotina</taxon>
        <taxon>Lecanoromycetes</taxon>
        <taxon>OSLEUM clade</taxon>
        <taxon>Lecanoromycetidae</taxon>
        <taxon>Lecanorales</taxon>
        <taxon>Lecanorineae</taxon>
        <taxon>Parmeliaceae</taxon>
        <taxon>Letharia</taxon>
    </lineage>
</organism>
<proteinExistence type="predicted"/>
<dbReference type="EMBL" id="JACCJC010000010">
    <property type="protein sequence ID" value="KAF6238246.1"/>
    <property type="molecule type" value="Genomic_DNA"/>
</dbReference>
<comment type="caution">
    <text evidence="1">The sequence shown here is derived from an EMBL/GenBank/DDBJ whole genome shotgun (WGS) entry which is preliminary data.</text>
</comment>
<name>A0A8H6G0G3_9LECA</name>
<protein>
    <submittedName>
        <fullName evidence="1">Uncharacterized protein</fullName>
    </submittedName>
</protein>
<gene>
    <name evidence="1" type="ORF">HO173_003526</name>
</gene>
<dbReference type="RefSeq" id="XP_037167553.1">
    <property type="nucleotide sequence ID" value="XM_037305451.1"/>
</dbReference>
<evidence type="ECO:0000313" key="1">
    <source>
        <dbReference type="EMBL" id="KAF6238246.1"/>
    </source>
</evidence>
<keyword evidence="2" id="KW-1185">Reference proteome</keyword>